<sequence>MLLEGGLQHAASAALFVAPAVIEEIREDRLQQAGLTASQGEVSARSQANKSSYISPASRDNGTVGVTPDRM</sequence>
<accession>A0AA88SMZ1</accession>
<reference evidence="2" key="1">
    <citation type="submission" date="2023-08" db="EMBL/GenBank/DDBJ databases">
        <title>Pelteobagrus vachellii genome.</title>
        <authorList>
            <person name="Liu H."/>
        </authorList>
    </citation>
    <scope>NUCLEOTIDE SEQUENCE</scope>
    <source>
        <strain evidence="2">PRFRI_2022a</strain>
        <tissue evidence="2">Muscle</tissue>
    </source>
</reference>
<dbReference type="AlphaFoldDB" id="A0AA88SMZ1"/>
<evidence type="ECO:0000313" key="2">
    <source>
        <dbReference type="EMBL" id="KAK2843571.1"/>
    </source>
</evidence>
<gene>
    <name evidence="2" type="ORF">Q7C36_011786</name>
</gene>
<proteinExistence type="predicted"/>
<feature type="compositionally biased region" description="Polar residues" evidence="1">
    <location>
        <begin position="35"/>
        <end position="61"/>
    </location>
</feature>
<protein>
    <submittedName>
        <fullName evidence="2">Uncharacterized protein</fullName>
    </submittedName>
</protein>
<organism evidence="2 3">
    <name type="scientific">Tachysurus vachellii</name>
    <name type="common">Darkbarbel catfish</name>
    <name type="synonym">Pelteobagrus vachellii</name>
    <dbReference type="NCBI Taxonomy" id="175792"/>
    <lineage>
        <taxon>Eukaryota</taxon>
        <taxon>Metazoa</taxon>
        <taxon>Chordata</taxon>
        <taxon>Craniata</taxon>
        <taxon>Vertebrata</taxon>
        <taxon>Euteleostomi</taxon>
        <taxon>Actinopterygii</taxon>
        <taxon>Neopterygii</taxon>
        <taxon>Teleostei</taxon>
        <taxon>Ostariophysi</taxon>
        <taxon>Siluriformes</taxon>
        <taxon>Bagridae</taxon>
        <taxon>Tachysurus</taxon>
    </lineage>
</organism>
<keyword evidence="3" id="KW-1185">Reference proteome</keyword>
<dbReference type="EMBL" id="JAVHJS010000011">
    <property type="protein sequence ID" value="KAK2843571.1"/>
    <property type="molecule type" value="Genomic_DNA"/>
</dbReference>
<evidence type="ECO:0000313" key="3">
    <source>
        <dbReference type="Proteomes" id="UP001187315"/>
    </source>
</evidence>
<dbReference type="Proteomes" id="UP001187315">
    <property type="component" value="Unassembled WGS sequence"/>
</dbReference>
<name>A0AA88SMZ1_TACVA</name>
<evidence type="ECO:0000256" key="1">
    <source>
        <dbReference type="SAM" id="MobiDB-lite"/>
    </source>
</evidence>
<comment type="caution">
    <text evidence="2">The sequence shown here is derived from an EMBL/GenBank/DDBJ whole genome shotgun (WGS) entry which is preliminary data.</text>
</comment>
<feature type="region of interest" description="Disordered" evidence="1">
    <location>
        <begin position="35"/>
        <end position="71"/>
    </location>
</feature>